<dbReference type="AlphaFoldDB" id="A0A9N7V319"/>
<name>A0A9N7V319_PLEPL</name>
<evidence type="ECO:0000313" key="2">
    <source>
        <dbReference type="Proteomes" id="UP001153269"/>
    </source>
</evidence>
<organism evidence="1 2">
    <name type="scientific">Pleuronectes platessa</name>
    <name type="common">European plaice</name>
    <dbReference type="NCBI Taxonomy" id="8262"/>
    <lineage>
        <taxon>Eukaryota</taxon>
        <taxon>Metazoa</taxon>
        <taxon>Chordata</taxon>
        <taxon>Craniata</taxon>
        <taxon>Vertebrata</taxon>
        <taxon>Euteleostomi</taxon>
        <taxon>Actinopterygii</taxon>
        <taxon>Neopterygii</taxon>
        <taxon>Teleostei</taxon>
        <taxon>Neoteleostei</taxon>
        <taxon>Acanthomorphata</taxon>
        <taxon>Carangaria</taxon>
        <taxon>Pleuronectiformes</taxon>
        <taxon>Pleuronectoidei</taxon>
        <taxon>Pleuronectidae</taxon>
        <taxon>Pleuronectes</taxon>
    </lineage>
</organism>
<dbReference type="EMBL" id="CADEAL010002580">
    <property type="protein sequence ID" value="CAB1441166.1"/>
    <property type="molecule type" value="Genomic_DNA"/>
</dbReference>
<proteinExistence type="predicted"/>
<sequence>MFACWWKGPGVDTHSDNSTRRRAFDEQLCSHPASGMKTGRGRHGQEYRAAAAQTEKCIMIPVVTAMTFGQLWLLAVCAAEEMARIRTPAPRGEDPIIAVACCTAPPGE</sequence>
<evidence type="ECO:0000313" key="1">
    <source>
        <dbReference type="EMBL" id="CAB1441166.1"/>
    </source>
</evidence>
<accession>A0A9N7V319</accession>
<dbReference type="Proteomes" id="UP001153269">
    <property type="component" value="Unassembled WGS sequence"/>
</dbReference>
<gene>
    <name evidence="1" type="ORF">PLEPLA_LOCUS28951</name>
</gene>
<reference evidence="1" key="1">
    <citation type="submission" date="2020-03" db="EMBL/GenBank/DDBJ databases">
        <authorList>
            <person name="Weist P."/>
        </authorList>
    </citation>
    <scope>NUCLEOTIDE SEQUENCE</scope>
</reference>
<comment type="caution">
    <text evidence="1">The sequence shown here is derived from an EMBL/GenBank/DDBJ whole genome shotgun (WGS) entry which is preliminary data.</text>
</comment>
<protein>
    <submittedName>
        <fullName evidence="1">Uncharacterized protein</fullName>
    </submittedName>
</protein>
<keyword evidence="2" id="KW-1185">Reference proteome</keyword>